<sequence length="55" mass="6309">MARGLCIMHTWWKQGALWKRSRQCLGQPMTHCIGLTGLRITVNLLQKTAFDVPLK</sequence>
<dbReference type="Proteomes" id="UP001141253">
    <property type="component" value="Chromosome 9"/>
</dbReference>
<proteinExistence type="predicted"/>
<name>A0ABQ9BM34_9ROSI</name>
<gene>
    <name evidence="1" type="ORF">OIU77_029179</name>
</gene>
<feature type="non-terminal residue" evidence="1">
    <location>
        <position position="55"/>
    </location>
</feature>
<accession>A0ABQ9BM34</accession>
<reference evidence="1" key="1">
    <citation type="submission" date="2022-10" db="EMBL/GenBank/DDBJ databases">
        <authorList>
            <person name="Hyden B.L."/>
            <person name="Feng K."/>
            <person name="Yates T."/>
            <person name="Jawdy S."/>
            <person name="Smart L.B."/>
            <person name="Muchero W."/>
        </authorList>
    </citation>
    <scope>NUCLEOTIDE SEQUENCE</scope>
    <source>
        <tissue evidence="1">Shoot tip</tissue>
    </source>
</reference>
<protein>
    <submittedName>
        <fullName evidence="1">Uncharacterized protein</fullName>
    </submittedName>
</protein>
<evidence type="ECO:0000313" key="2">
    <source>
        <dbReference type="Proteomes" id="UP001141253"/>
    </source>
</evidence>
<reference evidence="1" key="2">
    <citation type="journal article" date="2023" name="Int. J. Mol. Sci.">
        <title>De Novo Assembly and Annotation of 11 Diverse Shrub Willow (Salix) Genomes Reveals Novel Gene Organization in Sex-Linked Regions.</title>
        <authorList>
            <person name="Hyden B."/>
            <person name="Feng K."/>
            <person name="Yates T.B."/>
            <person name="Jawdy S."/>
            <person name="Cereghino C."/>
            <person name="Smart L.B."/>
            <person name="Muchero W."/>
        </authorList>
    </citation>
    <scope>NUCLEOTIDE SEQUENCE</scope>
    <source>
        <tissue evidence="1">Shoot tip</tissue>
    </source>
</reference>
<organism evidence="1 2">
    <name type="scientific">Salix suchowensis</name>
    <dbReference type="NCBI Taxonomy" id="1278906"/>
    <lineage>
        <taxon>Eukaryota</taxon>
        <taxon>Viridiplantae</taxon>
        <taxon>Streptophyta</taxon>
        <taxon>Embryophyta</taxon>
        <taxon>Tracheophyta</taxon>
        <taxon>Spermatophyta</taxon>
        <taxon>Magnoliopsida</taxon>
        <taxon>eudicotyledons</taxon>
        <taxon>Gunneridae</taxon>
        <taxon>Pentapetalae</taxon>
        <taxon>rosids</taxon>
        <taxon>fabids</taxon>
        <taxon>Malpighiales</taxon>
        <taxon>Salicaceae</taxon>
        <taxon>Saliceae</taxon>
        <taxon>Salix</taxon>
    </lineage>
</organism>
<evidence type="ECO:0000313" key="1">
    <source>
        <dbReference type="EMBL" id="KAJ6386161.1"/>
    </source>
</evidence>
<keyword evidence="2" id="KW-1185">Reference proteome</keyword>
<comment type="caution">
    <text evidence="1">The sequence shown here is derived from an EMBL/GenBank/DDBJ whole genome shotgun (WGS) entry which is preliminary data.</text>
</comment>
<dbReference type="EMBL" id="JAPFFI010000008">
    <property type="protein sequence ID" value="KAJ6386161.1"/>
    <property type="molecule type" value="Genomic_DNA"/>
</dbReference>